<accession>A0A1R3HR18</accession>
<proteinExistence type="predicted"/>
<reference evidence="2" key="1">
    <citation type="submission" date="2013-09" db="EMBL/GenBank/DDBJ databases">
        <title>Corchorus olitorius genome sequencing.</title>
        <authorList>
            <person name="Alam M."/>
            <person name="Haque M.S."/>
            <person name="Islam M.S."/>
            <person name="Emdad E.M."/>
            <person name="Islam M.M."/>
            <person name="Ahmed B."/>
            <person name="Halim A."/>
            <person name="Hossen Q.M.M."/>
            <person name="Hossain M.Z."/>
            <person name="Ahmed R."/>
            <person name="Khan M.M."/>
            <person name="Islam R."/>
            <person name="Rashid M.M."/>
            <person name="Khan S.A."/>
            <person name="Rahman M.S."/>
            <person name="Alam M."/>
            <person name="Yahiya A.S."/>
            <person name="Khan M.S."/>
            <person name="Azam M.S."/>
            <person name="Haque T."/>
            <person name="Lashkar M.Z.H."/>
            <person name="Akhand A.I."/>
            <person name="Morshed G."/>
            <person name="Roy S."/>
            <person name="Uddin K.S."/>
            <person name="Rabeya T."/>
            <person name="Hossain A.S."/>
            <person name="Chowdhury A."/>
            <person name="Snigdha A.R."/>
            <person name="Mortoza M.S."/>
            <person name="Matin S.A."/>
            <person name="Hoque S.M.E."/>
            <person name="Islam M.K."/>
            <person name="Roy D.K."/>
            <person name="Haider R."/>
            <person name="Moosa M.M."/>
            <person name="Elias S.M."/>
            <person name="Hasan A.M."/>
            <person name="Jahan S."/>
            <person name="Shafiuddin M."/>
            <person name="Mahmood N."/>
            <person name="Shommy N.S."/>
        </authorList>
    </citation>
    <scope>NUCLEOTIDE SEQUENCE [LARGE SCALE GENOMIC DNA]</scope>
    <source>
        <strain evidence="2">cv. O-4</strain>
    </source>
</reference>
<evidence type="ECO:0000313" key="2">
    <source>
        <dbReference type="Proteomes" id="UP000187203"/>
    </source>
</evidence>
<gene>
    <name evidence="1" type="ORF">COLO4_27463</name>
</gene>
<dbReference type="Proteomes" id="UP000187203">
    <property type="component" value="Unassembled WGS sequence"/>
</dbReference>
<keyword evidence="2" id="KW-1185">Reference proteome</keyword>
<evidence type="ECO:0000313" key="1">
    <source>
        <dbReference type="EMBL" id="OMO72788.1"/>
    </source>
</evidence>
<name>A0A1R3HR18_9ROSI</name>
<sequence>MAGIQDRSTIDPVRESNFRRLRGIFWWNQSQIRDKGGKASRSTSFRHQTELRQRWLRRHKEEAAVARV</sequence>
<dbReference type="AlphaFoldDB" id="A0A1R3HR18"/>
<protein>
    <submittedName>
        <fullName evidence="1">Uncharacterized protein</fullName>
    </submittedName>
</protein>
<organism evidence="1 2">
    <name type="scientific">Corchorus olitorius</name>
    <dbReference type="NCBI Taxonomy" id="93759"/>
    <lineage>
        <taxon>Eukaryota</taxon>
        <taxon>Viridiplantae</taxon>
        <taxon>Streptophyta</taxon>
        <taxon>Embryophyta</taxon>
        <taxon>Tracheophyta</taxon>
        <taxon>Spermatophyta</taxon>
        <taxon>Magnoliopsida</taxon>
        <taxon>eudicotyledons</taxon>
        <taxon>Gunneridae</taxon>
        <taxon>Pentapetalae</taxon>
        <taxon>rosids</taxon>
        <taxon>malvids</taxon>
        <taxon>Malvales</taxon>
        <taxon>Malvaceae</taxon>
        <taxon>Grewioideae</taxon>
        <taxon>Apeibeae</taxon>
        <taxon>Corchorus</taxon>
    </lineage>
</organism>
<dbReference type="EMBL" id="AWUE01019581">
    <property type="protein sequence ID" value="OMO72788.1"/>
    <property type="molecule type" value="Genomic_DNA"/>
</dbReference>
<comment type="caution">
    <text evidence="1">The sequence shown here is derived from an EMBL/GenBank/DDBJ whole genome shotgun (WGS) entry which is preliminary data.</text>
</comment>